<dbReference type="InterPro" id="IPR003598">
    <property type="entry name" value="Ig_sub2"/>
</dbReference>
<dbReference type="RefSeq" id="XP_015796024.1">
    <property type="nucleotide sequence ID" value="XM_015940538.3"/>
</dbReference>
<evidence type="ECO:0000313" key="12">
    <source>
        <dbReference type="Ensembl" id="ENSNFUP00015024614.1"/>
    </source>
</evidence>
<feature type="domain" description="Ig-like" evidence="10">
    <location>
        <begin position="145"/>
        <end position="256"/>
    </location>
</feature>
<dbReference type="KEGG" id="nfu:107372328"/>
<evidence type="ECO:0000256" key="2">
    <source>
        <dbReference type="ARBA" id="ARBA00022475"/>
    </source>
</evidence>
<name>A0A8C6LYS1_NOTFU</name>
<keyword evidence="7" id="KW-0325">Glycoprotein</keyword>
<dbReference type="AlphaFoldDB" id="A0A8C6LYS1"/>
<evidence type="ECO:0000256" key="7">
    <source>
        <dbReference type="ARBA" id="ARBA00023180"/>
    </source>
</evidence>
<dbReference type="Pfam" id="PF07686">
    <property type="entry name" value="V-set"/>
    <property type="match status" value="2"/>
</dbReference>
<dbReference type="GO" id="GO:0005886">
    <property type="term" value="C:plasma membrane"/>
    <property type="evidence" value="ECO:0007669"/>
    <property type="project" value="UniProtKB-SubCell"/>
</dbReference>
<keyword evidence="6" id="KW-1015">Disulfide bond</keyword>
<dbReference type="PROSITE" id="PS50835">
    <property type="entry name" value="IG_LIKE"/>
    <property type="match status" value="2"/>
</dbReference>
<feature type="domain" description="Ig-like" evidence="10">
    <location>
        <begin position="26"/>
        <end position="119"/>
    </location>
</feature>
<evidence type="ECO:0000259" key="10">
    <source>
        <dbReference type="PROSITE" id="PS50835"/>
    </source>
</evidence>
<sequence>MTPSKPFFYLMGVLLWNLAETNDVEPIVRRDSPGFLTSHIGGDVTLSCTHQSVAVRYYWYKQTLGQKLKLVSISYKYDESGTFYDDFKDNPHFKLKTEHGKSQLQISDLRLSDTGTYFCASGLSFMFEFGEGATVIVKDSGLENTALVLQPASETVQSGDSVTLNCSVHTGTCDGEHSVYWFKDSEDSHPGLIYSHGGRNDQCEREPNTLTHTCVYNLPLKNLNVSDAGIYYCAVASCGHILFGNGTKLEMTSEVYLVYLLSGVLIFTITLSALLAVVLYKLQQKGLSRTSEFQIRFASQQTTNEEHGNQNTDNLHYAAVGVNTRSTSRRMSSHTQCVYSSVKQ</sequence>
<dbReference type="SMART" id="SM00409">
    <property type="entry name" value="IG"/>
    <property type="match status" value="2"/>
</dbReference>
<dbReference type="GeneID" id="107372328"/>
<feature type="signal peptide" evidence="9">
    <location>
        <begin position="1"/>
        <end position="21"/>
    </location>
</feature>
<dbReference type="Gene3D" id="2.60.40.10">
    <property type="entry name" value="Immunoglobulins"/>
    <property type="match status" value="2"/>
</dbReference>
<dbReference type="InterPro" id="IPR013783">
    <property type="entry name" value="Ig-like_fold"/>
</dbReference>
<reference evidence="11" key="1">
    <citation type="submission" date="2020-03" db="EMBL/GenBank/DDBJ databases">
        <title>Intra-Species Differences in Population Size shape Life History and Genome Evolution.</title>
        <authorList>
            <person name="Willemsen D."/>
            <person name="Cui R."/>
            <person name="Valenzano D.R."/>
        </authorList>
    </citation>
    <scope>NUCLEOTIDE SEQUENCE</scope>
    <source>
        <strain evidence="11">GRZ</strain>
        <tissue evidence="11">Whole</tissue>
    </source>
</reference>
<evidence type="ECO:0000256" key="4">
    <source>
        <dbReference type="ARBA" id="ARBA00022859"/>
    </source>
</evidence>
<comment type="subcellular location">
    <subcellularLocation>
        <location evidence="1">Cell membrane</location>
    </subcellularLocation>
</comment>
<dbReference type="GO" id="GO:0002376">
    <property type="term" value="P:immune system process"/>
    <property type="evidence" value="ECO:0007669"/>
    <property type="project" value="UniProtKB-KW"/>
</dbReference>
<protein>
    <submittedName>
        <fullName evidence="11">LOC107372328-like protein</fullName>
    </submittedName>
    <submittedName>
        <fullName evidence="12">Uncharacterized LOC107372328</fullName>
    </submittedName>
</protein>
<dbReference type="InterPro" id="IPR003599">
    <property type="entry name" value="Ig_sub"/>
</dbReference>
<accession>A0A8C6LYS1</accession>
<dbReference type="InterPro" id="IPR052051">
    <property type="entry name" value="TCR_complex_component"/>
</dbReference>
<evidence type="ECO:0000313" key="13">
    <source>
        <dbReference type="Proteomes" id="UP000694548"/>
    </source>
</evidence>
<dbReference type="Proteomes" id="UP000694548">
    <property type="component" value="Unassembled WGS sequence"/>
</dbReference>
<dbReference type="SMART" id="SM00408">
    <property type="entry name" value="IGc2"/>
    <property type="match status" value="2"/>
</dbReference>
<dbReference type="Ensembl" id="ENSNFUT00015025732.1">
    <property type="protein sequence ID" value="ENSNFUP00015024614.1"/>
    <property type="gene ID" value="ENSNFUG00015011922.1"/>
</dbReference>
<evidence type="ECO:0000256" key="1">
    <source>
        <dbReference type="ARBA" id="ARBA00004236"/>
    </source>
</evidence>
<reference evidence="12" key="2">
    <citation type="submission" date="2025-05" db="UniProtKB">
        <authorList>
            <consortium name="Ensembl"/>
        </authorList>
    </citation>
    <scope>IDENTIFICATION</scope>
</reference>
<evidence type="ECO:0000313" key="11">
    <source>
        <dbReference type="EMBL" id="KAF7208980.1"/>
    </source>
</evidence>
<dbReference type="OMA" id="PARAYWY"/>
<dbReference type="InterPro" id="IPR013106">
    <property type="entry name" value="Ig_V-set"/>
</dbReference>
<keyword evidence="3 9" id="KW-0732">Signal</keyword>
<keyword evidence="5 8" id="KW-0472">Membrane</keyword>
<evidence type="ECO:0000256" key="8">
    <source>
        <dbReference type="SAM" id="Phobius"/>
    </source>
</evidence>
<dbReference type="GeneTree" id="ENSGT00950000182968"/>
<keyword evidence="13" id="KW-1185">Reference proteome</keyword>
<dbReference type="PANTHER" id="PTHR19433:SF127">
    <property type="entry name" value="NITR9"/>
    <property type="match status" value="1"/>
</dbReference>
<dbReference type="OrthoDB" id="6370831at2759"/>
<dbReference type="GO" id="GO:0009617">
    <property type="term" value="P:response to bacterium"/>
    <property type="evidence" value="ECO:0007669"/>
    <property type="project" value="TreeGrafter"/>
</dbReference>
<gene>
    <name evidence="12" type="primary">LOC107372328</name>
    <name evidence="11" type="ORF">G4P62_019140</name>
</gene>
<keyword evidence="4" id="KW-0391">Immunity</keyword>
<keyword evidence="8" id="KW-1133">Transmembrane helix</keyword>
<keyword evidence="8" id="KW-0812">Transmembrane</keyword>
<evidence type="ECO:0000256" key="5">
    <source>
        <dbReference type="ARBA" id="ARBA00023136"/>
    </source>
</evidence>
<proteinExistence type="predicted"/>
<feature type="transmembrane region" description="Helical" evidence="8">
    <location>
        <begin position="256"/>
        <end position="280"/>
    </location>
</feature>
<dbReference type="Proteomes" id="UP000822369">
    <property type="component" value="Chromosome 14"/>
</dbReference>
<dbReference type="SUPFAM" id="SSF48726">
    <property type="entry name" value="Immunoglobulin"/>
    <property type="match status" value="2"/>
</dbReference>
<dbReference type="EMBL" id="JAAVVJ010000014">
    <property type="protein sequence ID" value="KAF7208980.1"/>
    <property type="molecule type" value="Genomic_DNA"/>
</dbReference>
<evidence type="ECO:0000256" key="3">
    <source>
        <dbReference type="ARBA" id="ARBA00022729"/>
    </source>
</evidence>
<dbReference type="SMART" id="SM00406">
    <property type="entry name" value="IGv"/>
    <property type="match status" value="2"/>
</dbReference>
<dbReference type="PANTHER" id="PTHR19433">
    <property type="entry name" value="T-CELL RECEPTOR ALPHA CHAIN V REGION-RELATED"/>
    <property type="match status" value="1"/>
</dbReference>
<organism evidence="12 13">
    <name type="scientific">Nothobranchius furzeri</name>
    <name type="common">Turquoise killifish</name>
    <dbReference type="NCBI Taxonomy" id="105023"/>
    <lineage>
        <taxon>Eukaryota</taxon>
        <taxon>Metazoa</taxon>
        <taxon>Chordata</taxon>
        <taxon>Craniata</taxon>
        <taxon>Vertebrata</taxon>
        <taxon>Euteleostomi</taxon>
        <taxon>Actinopterygii</taxon>
        <taxon>Neopterygii</taxon>
        <taxon>Teleostei</taxon>
        <taxon>Neoteleostei</taxon>
        <taxon>Acanthomorphata</taxon>
        <taxon>Ovalentaria</taxon>
        <taxon>Atherinomorphae</taxon>
        <taxon>Cyprinodontiformes</taxon>
        <taxon>Nothobranchiidae</taxon>
        <taxon>Nothobranchius</taxon>
    </lineage>
</organism>
<keyword evidence="2" id="KW-1003">Cell membrane</keyword>
<dbReference type="InterPro" id="IPR036179">
    <property type="entry name" value="Ig-like_dom_sf"/>
</dbReference>
<feature type="chain" id="PRO_5044681401" evidence="9">
    <location>
        <begin position="22"/>
        <end position="344"/>
    </location>
</feature>
<evidence type="ECO:0000256" key="6">
    <source>
        <dbReference type="ARBA" id="ARBA00023157"/>
    </source>
</evidence>
<evidence type="ECO:0000256" key="9">
    <source>
        <dbReference type="SAM" id="SignalP"/>
    </source>
</evidence>
<dbReference type="InterPro" id="IPR007110">
    <property type="entry name" value="Ig-like_dom"/>
</dbReference>